<keyword evidence="4" id="KW-0255">Endonuclease</keyword>
<protein>
    <submittedName>
        <fullName evidence="4">Restriction endonuclease</fullName>
    </submittedName>
</protein>
<evidence type="ECO:0000256" key="2">
    <source>
        <dbReference type="SAM" id="Phobius"/>
    </source>
</evidence>
<dbReference type="InterPro" id="IPR052906">
    <property type="entry name" value="Type_IV_Methyl-Rstrct_Enzyme"/>
</dbReference>
<dbReference type="Pfam" id="PF04471">
    <property type="entry name" value="Mrr_cat"/>
    <property type="match status" value="1"/>
</dbReference>
<dbReference type="RefSeq" id="WP_378250828.1">
    <property type="nucleotide sequence ID" value="NZ_JBHSKF010000019.1"/>
</dbReference>
<evidence type="ECO:0000256" key="1">
    <source>
        <dbReference type="SAM" id="MobiDB-lite"/>
    </source>
</evidence>
<feature type="transmembrane region" description="Helical" evidence="2">
    <location>
        <begin position="35"/>
        <end position="53"/>
    </location>
</feature>
<keyword evidence="2" id="KW-0812">Transmembrane</keyword>
<dbReference type="PANTHER" id="PTHR30015">
    <property type="entry name" value="MRR RESTRICTION SYSTEM PROTEIN"/>
    <property type="match status" value="1"/>
</dbReference>
<dbReference type="PANTHER" id="PTHR30015:SF7">
    <property type="entry name" value="TYPE IV METHYL-DIRECTED RESTRICTION ENZYME ECOKMRR"/>
    <property type="match status" value="1"/>
</dbReference>
<evidence type="ECO:0000259" key="3">
    <source>
        <dbReference type="Pfam" id="PF04471"/>
    </source>
</evidence>
<keyword evidence="4" id="KW-0540">Nuclease</keyword>
<comment type="caution">
    <text evidence="4">The sequence shown here is derived from an EMBL/GenBank/DDBJ whole genome shotgun (WGS) entry which is preliminary data.</text>
</comment>
<reference evidence="5" key="1">
    <citation type="journal article" date="2019" name="Int. J. Syst. Evol. Microbiol.">
        <title>The Global Catalogue of Microorganisms (GCM) 10K type strain sequencing project: providing services to taxonomists for standard genome sequencing and annotation.</title>
        <authorList>
            <consortium name="The Broad Institute Genomics Platform"/>
            <consortium name="The Broad Institute Genome Sequencing Center for Infectious Disease"/>
            <person name="Wu L."/>
            <person name="Ma J."/>
        </authorList>
    </citation>
    <scope>NUCLEOTIDE SEQUENCE [LARGE SCALE GENOMIC DNA]</scope>
    <source>
        <strain evidence="5">CCUG 59778</strain>
    </source>
</reference>
<dbReference type="InterPro" id="IPR007560">
    <property type="entry name" value="Restrct_endonuc_IV_Mrr"/>
</dbReference>
<keyword evidence="2" id="KW-0472">Membrane</keyword>
<dbReference type="EMBL" id="JBHSKF010000019">
    <property type="protein sequence ID" value="MFC5290929.1"/>
    <property type="molecule type" value="Genomic_DNA"/>
</dbReference>
<accession>A0ABW0EXI9</accession>
<keyword evidence="4" id="KW-0378">Hydrolase</keyword>
<dbReference type="GO" id="GO:0004519">
    <property type="term" value="F:endonuclease activity"/>
    <property type="evidence" value="ECO:0007669"/>
    <property type="project" value="UniProtKB-KW"/>
</dbReference>
<dbReference type="SUPFAM" id="SSF52980">
    <property type="entry name" value="Restriction endonuclease-like"/>
    <property type="match status" value="1"/>
</dbReference>
<dbReference type="Gene3D" id="3.40.1350.10">
    <property type="match status" value="1"/>
</dbReference>
<proteinExistence type="predicted"/>
<organism evidence="4 5">
    <name type="scientific">Actinokineospora guangxiensis</name>
    <dbReference type="NCBI Taxonomy" id="1490288"/>
    <lineage>
        <taxon>Bacteria</taxon>
        <taxon>Bacillati</taxon>
        <taxon>Actinomycetota</taxon>
        <taxon>Actinomycetes</taxon>
        <taxon>Pseudonocardiales</taxon>
        <taxon>Pseudonocardiaceae</taxon>
        <taxon>Actinokineospora</taxon>
    </lineage>
</organism>
<evidence type="ECO:0000313" key="4">
    <source>
        <dbReference type="EMBL" id="MFC5290929.1"/>
    </source>
</evidence>
<dbReference type="InterPro" id="IPR011335">
    <property type="entry name" value="Restrct_endonuc-II-like"/>
</dbReference>
<name>A0ABW0EXI9_9PSEU</name>
<feature type="compositionally biased region" description="Low complexity" evidence="1">
    <location>
        <begin position="114"/>
        <end position="132"/>
    </location>
</feature>
<feature type="domain" description="Restriction endonuclease type IV Mrr" evidence="3">
    <location>
        <begin position="182"/>
        <end position="312"/>
    </location>
</feature>
<dbReference type="InterPro" id="IPR011856">
    <property type="entry name" value="tRNA_endonuc-like_dom_sf"/>
</dbReference>
<feature type="transmembrane region" description="Helical" evidence="2">
    <location>
        <begin position="65"/>
        <end position="91"/>
    </location>
</feature>
<gene>
    <name evidence="4" type="ORF">ACFPM7_28095</name>
</gene>
<keyword evidence="2" id="KW-1133">Transmembrane helix</keyword>
<dbReference type="Proteomes" id="UP001596157">
    <property type="component" value="Unassembled WGS sequence"/>
</dbReference>
<keyword evidence="5" id="KW-1185">Reference proteome</keyword>
<sequence length="328" mass="36161">MSQFPGAQMSAPPQPRPKRRNAVLRLFDAPVHRDWAFWLVVGFGLLAGFSIPYSPPTTNTADIPVWLNTILAVIFFVTVFGILPAWIRLLVRRWRWRKWQQAEVARQTDNEHNSATASRTTAASQAPTSTNTVATESASPPTAPSEDEAGLGVTAADPTLVGIAQPASPPAPSPAIKVDWSRINADEFERLLARLLEESGSYVRITRPMNVNAADGGRDLQAYRRVHDGLSERLERTIVQAKHWPKRGVGGSEIAALVHAKLPLWEGEPVRGLIVATTGSFTQDAVRLVDKHNYEGSRPDIMLWSASELETLLRRWPAVAAEFNLINS</sequence>
<evidence type="ECO:0000313" key="5">
    <source>
        <dbReference type="Proteomes" id="UP001596157"/>
    </source>
</evidence>
<feature type="region of interest" description="Disordered" evidence="1">
    <location>
        <begin position="103"/>
        <end position="150"/>
    </location>
</feature>